<dbReference type="OrthoDB" id="2423977at2759"/>
<organism evidence="2 3">
    <name type="scientific">Linnemannia elongata AG-77</name>
    <dbReference type="NCBI Taxonomy" id="1314771"/>
    <lineage>
        <taxon>Eukaryota</taxon>
        <taxon>Fungi</taxon>
        <taxon>Fungi incertae sedis</taxon>
        <taxon>Mucoromycota</taxon>
        <taxon>Mortierellomycotina</taxon>
        <taxon>Mortierellomycetes</taxon>
        <taxon>Mortierellales</taxon>
        <taxon>Mortierellaceae</taxon>
        <taxon>Linnemannia</taxon>
    </lineage>
</organism>
<feature type="region of interest" description="Disordered" evidence="1">
    <location>
        <begin position="689"/>
        <end position="716"/>
    </location>
</feature>
<accession>A0A197K5U0</accession>
<protein>
    <recommendedName>
        <fullName evidence="4">F-box domain-containing protein</fullName>
    </recommendedName>
</protein>
<keyword evidence="3" id="KW-1185">Reference proteome</keyword>
<evidence type="ECO:0008006" key="4">
    <source>
        <dbReference type="Google" id="ProtNLM"/>
    </source>
</evidence>
<evidence type="ECO:0000313" key="2">
    <source>
        <dbReference type="EMBL" id="OAQ32548.1"/>
    </source>
</evidence>
<dbReference type="Gene3D" id="3.80.10.10">
    <property type="entry name" value="Ribonuclease Inhibitor"/>
    <property type="match status" value="1"/>
</dbReference>
<dbReference type="PANTHER" id="PTHR32212">
    <property type="entry name" value="CYCLIN-LIKE F-BOX"/>
    <property type="match status" value="1"/>
</dbReference>
<dbReference type="SUPFAM" id="SSF52047">
    <property type="entry name" value="RNI-like"/>
    <property type="match status" value="1"/>
</dbReference>
<dbReference type="Proteomes" id="UP000078512">
    <property type="component" value="Unassembled WGS sequence"/>
</dbReference>
<name>A0A197K5U0_9FUNG</name>
<dbReference type="InterPro" id="IPR032675">
    <property type="entry name" value="LRR_dom_sf"/>
</dbReference>
<dbReference type="EMBL" id="KV442024">
    <property type="protein sequence ID" value="OAQ32548.1"/>
    <property type="molecule type" value="Genomic_DNA"/>
</dbReference>
<proteinExistence type="predicted"/>
<sequence length="851" mass="97067">MDLIARLPLECLQQILAILHKDEQFSSLATLLATNKYIASITLPYLYTEPFRAPLSQHSIDGDPPPSNPSVFVGNLTRLLLSQAYTRHQGEELHKVLRVTFNLDDTNRRSCNSDEGPLDYLAHIRDLFLLQWSASPNNFQRLRALPAVRAYVQSDDFKPISRRMSQNLFPFHPELIRFHHFWVTLNREANWALARPILGQLRTLTIPTSDIGRYLSVAGRLAQLECVQFRLDEAFVFEASRLGNIPTPEAIEFTRVNKEHKDAVKRDVVRFVEELSRNFPGSLKTVMFTDAGFWPWIQQSFPDEVQFEVFRLLPPLVRPTQLTPFNWLQFAAHPLETDLEQVKEFNPGKDAKDAHTRLREIRGFLQRCRALTLLILPSLGQGSFSWAVQEKRDLQDVLNNNNGISFCSGQGQGKGSTTLLLDTSRPAYIRHGLVPLERVEIQEFQDPFTDEVDDIAYAFSQTLTYLKADASSFITQLPRSIHFGRGWVQLPNLRHLSMNAKNARLIIERNVLSLCPNIESVDLADQTHQYQCQDLQEPWLPALLGQLKSLTLIGSTALTFHPDTLYTTSKITHLCLSTYMQHDQCFIPPIDELNRSYGIPSTSQENIPTGTGPSVMTAAIIRPHWSWDWHLPHLKSLYLTSEFAFRFRFQMLRGCPALEDLNLDISTATNQHPRSLTITDLYATPTISDTHNDNDSIFPAQPQREQDRHQRQEDERIVAPSVTSLRLAGRWILKDAFLPDFLTETFPNLHSLIEKDWDTGFFGIGRDSDGNNNNNTNATVAGLVRCIRAAAAANKLKLEELDLTLPEPHSEERTELGMVTEFGVPEDKKLPVTFYFEEMQYDLLVDPAYRG</sequence>
<reference evidence="2 3" key="1">
    <citation type="submission" date="2016-05" db="EMBL/GenBank/DDBJ databases">
        <title>Genome sequencing reveals origins of a unique bacterial endosymbiosis in the earliest lineages of terrestrial Fungi.</title>
        <authorList>
            <consortium name="DOE Joint Genome Institute"/>
            <person name="Uehling J."/>
            <person name="Gryganskyi A."/>
            <person name="Hameed K."/>
            <person name="Tschaplinski T."/>
            <person name="Misztal P."/>
            <person name="Wu S."/>
            <person name="Desiro A."/>
            <person name="Vande Pol N."/>
            <person name="Du Z.-Y."/>
            <person name="Zienkiewicz A."/>
            <person name="Zienkiewicz K."/>
            <person name="Morin E."/>
            <person name="Tisserant E."/>
            <person name="Splivallo R."/>
            <person name="Hainaut M."/>
            <person name="Henrissat B."/>
            <person name="Ohm R."/>
            <person name="Kuo A."/>
            <person name="Yan J."/>
            <person name="Lipzen A."/>
            <person name="Nolan M."/>
            <person name="Labutti K."/>
            <person name="Barry K."/>
            <person name="Goldstein A."/>
            <person name="Labbe J."/>
            <person name="Schadt C."/>
            <person name="Tuskan G."/>
            <person name="Grigoriev I."/>
            <person name="Martin F."/>
            <person name="Vilgalys R."/>
            <person name="Bonito G."/>
        </authorList>
    </citation>
    <scope>NUCLEOTIDE SEQUENCE [LARGE SCALE GENOMIC DNA]</scope>
    <source>
        <strain evidence="2 3">AG-77</strain>
    </source>
</reference>
<evidence type="ECO:0000313" key="3">
    <source>
        <dbReference type="Proteomes" id="UP000078512"/>
    </source>
</evidence>
<dbReference type="AlphaFoldDB" id="A0A197K5U0"/>
<gene>
    <name evidence="2" type="ORF">K457DRAFT_135103</name>
</gene>
<evidence type="ECO:0000256" key="1">
    <source>
        <dbReference type="SAM" id="MobiDB-lite"/>
    </source>
</evidence>
<dbReference type="PANTHER" id="PTHR32212:SF461">
    <property type="entry name" value="F-BOX DOMAIN-CONTAINING PROTEIN"/>
    <property type="match status" value="1"/>
</dbReference>
<feature type="compositionally biased region" description="Basic and acidic residues" evidence="1">
    <location>
        <begin position="704"/>
        <end position="716"/>
    </location>
</feature>